<dbReference type="STRING" id="685588.A0A067SYV5"/>
<evidence type="ECO:0008006" key="3">
    <source>
        <dbReference type="Google" id="ProtNLM"/>
    </source>
</evidence>
<dbReference type="OrthoDB" id="3071584at2759"/>
<proteinExistence type="predicted"/>
<dbReference type="Proteomes" id="UP000027222">
    <property type="component" value="Unassembled WGS sequence"/>
</dbReference>
<dbReference type="EMBL" id="KL142379">
    <property type="protein sequence ID" value="KDR76125.1"/>
    <property type="molecule type" value="Genomic_DNA"/>
</dbReference>
<evidence type="ECO:0000313" key="2">
    <source>
        <dbReference type="Proteomes" id="UP000027222"/>
    </source>
</evidence>
<evidence type="ECO:0000313" key="1">
    <source>
        <dbReference type="EMBL" id="KDR76125.1"/>
    </source>
</evidence>
<dbReference type="CDD" id="cd09917">
    <property type="entry name" value="F-box_SF"/>
    <property type="match status" value="1"/>
</dbReference>
<dbReference type="InterPro" id="IPR036047">
    <property type="entry name" value="F-box-like_dom_sf"/>
</dbReference>
<keyword evidence="2" id="KW-1185">Reference proteome</keyword>
<accession>A0A067SYV5</accession>
<protein>
    <recommendedName>
        <fullName evidence="3">F-box domain-containing protein</fullName>
    </recommendedName>
</protein>
<dbReference type="AlphaFoldDB" id="A0A067SYV5"/>
<sequence>MVDIPPEIWLNIAHFLPDGEIVRCMSVNSSFFNLGMDVLYKEMKVDVQTNRIAECTQTLDKLSNPLIASRVQCLDLLLYGDGDPTTSTVVEQPNKSARILQSITRSSKLLGSIARNNPSRVLDVSQPPDFEEMLSRFVARIPNHSKIRSFTIQAAFVPISYNFVSLFVSIGTAFGTQLHTLSLAGQIELYHGLLHSNPSFPQLKELRLWFHNSFREVSHLPVNGGHIATFVNRLSPHLELLGIRSHMVNLSGLFSQLSLFPSLVHLDINMPFDALEDDFSFHRFLLNTSHTLKKLSIRRNPSNTAFHAYRKKWLSDCWAEPKCFAKLQSLAVHPGFLGHDVNVQCDFIRRVSMSLEEFSFEGRLLEGRDASLVIGALSQCAKLTVLNLSVYCLTIDVLDQLAVALPNLRKLGLRVDVLDARGGSSFFFGALKDRSYASWRLEDLSIWQLRWGRCKANHDFMMAFPRSIPSVCSFFGNGHMDSSSCVEVRTA</sequence>
<dbReference type="SUPFAM" id="SSF81383">
    <property type="entry name" value="F-box domain"/>
    <property type="match status" value="1"/>
</dbReference>
<dbReference type="InterPro" id="IPR032675">
    <property type="entry name" value="LRR_dom_sf"/>
</dbReference>
<dbReference type="Gene3D" id="3.80.10.10">
    <property type="entry name" value="Ribonuclease Inhibitor"/>
    <property type="match status" value="1"/>
</dbReference>
<dbReference type="SUPFAM" id="SSF52047">
    <property type="entry name" value="RNI-like"/>
    <property type="match status" value="1"/>
</dbReference>
<dbReference type="HOGENOM" id="CLU_028894_1_0_1"/>
<reference evidence="2" key="1">
    <citation type="journal article" date="2014" name="Proc. Natl. Acad. Sci. U.S.A.">
        <title>Extensive sampling of basidiomycete genomes demonstrates inadequacy of the white-rot/brown-rot paradigm for wood decay fungi.</title>
        <authorList>
            <person name="Riley R."/>
            <person name="Salamov A.A."/>
            <person name="Brown D.W."/>
            <person name="Nagy L.G."/>
            <person name="Floudas D."/>
            <person name="Held B.W."/>
            <person name="Levasseur A."/>
            <person name="Lombard V."/>
            <person name="Morin E."/>
            <person name="Otillar R."/>
            <person name="Lindquist E.A."/>
            <person name="Sun H."/>
            <person name="LaButti K.M."/>
            <person name="Schmutz J."/>
            <person name="Jabbour D."/>
            <person name="Luo H."/>
            <person name="Baker S.E."/>
            <person name="Pisabarro A.G."/>
            <person name="Walton J.D."/>
            <person name="Blanchette R.A."/>
            <person name="Henrissat B."/>
            <person name="Martin F."/>
            <person name="Cullen D."/>
            <person name="Hibbett D.S."/>
            <person name="Grigoriev I.V."/>
        </authorList>
    </citation>
    <scope>NUCLEOTIDE SEQUENCE [LARGE SCALE GENOMIC DNA]</scope>
    <source>
        <strain evidence="2">CBS 339.88</strain>
    </source>
</reference>
<organism evidence="1 2">
    <name type="scientific">Galerina marginata (strain CBS 339.88)</name>
    <dbReference type="NCBI Taxonomy" id="685588"/>
    <lineage>
        <taxon>Eukaryota</taxon>
        <taxon>Fungi</taxon>
        <taxon>Dikarya</taxon>
        <taxon>Basidiomycota</taxon>
        <taxon>Agaricomycotina</taxon>
        <taxon>Agaricomycetes</taxon>
        <taxon>Agaricomycetidae</taxon>
        <taxon>Agaricales</taxon>
        <taxon>Agaricineae</taxon>
        <taxon>Strophariaceae</taxon>
        <taxon>Galerina</taxon>
    </lineage>
</organism>
<gene>
    <name evidence="1" type="ORF">GALMADRAFT_156257</name>
</gene>
<name>A0A067SYV5_GALM3</name>